<proteinExistence type="predicted"/>
<evidence type="ECO:0000313" key="2">
    <source>
        <dbReference type="EMBL" id="TCG06273.1"/>
    </source>
</evidence>
<name>A0A4R0X7S4_9BURK</name>
<gene>
    <name evidence="2" type="ORF">BZM27_27555</name>
</gene>
<feature type="region of interest" description="Disordered" evidence="1">
    <location>
        <begin position="151"/>
        <end position="173"/>
    </location>
</feature>
<accession>A0A4R0X7S4</accession>
<organism evidence="2 3">
    <name type="scientific">Paraburkholderia steynii</name>
    <dbReference type="NCBI Taxonomy" id="1245441"/>
    <lineage>
        <taxon>Bacteria</taxon>
        <taxon>Pseudomonadati</taxon>
        <taxon>Pseudomonadota</taxon>
        <taxon>Betaproteobacteria</taxon>
        <taxon>Burkholderiales</taxon>
        <taxon>Burkholderiaceae</taxon>
        <taxon>Paraburkholderia</taxon>
    </lineage>
</organism>
<dbReference type="AlphaFoldDB" id="A0A4R0X7S4"/>
<dbReference type="Proteomes" id="UP000294200">
    <property type="component" value="Unassembled WGS sequence"/>
</dbReference>
<dbReference type="EMBL" id="MWML01000117">
    <property type="protein sequence ID" value="TCG06273.1"/>
    <property type="molecule type" value="Genomic_DNA"/>
</dbReference>
<evidence type="ECO:0000313" key="3">
    <source>
        <dbReference type="Proteomes" id="UP000294200"/>
    </source>
</evidence>
<comment type="caution">
    <text evidence="2">The sequence shown here is derived from an EMBL/GenBank/DDBJ whole genome shotgun (WGS) entry which is preliminary data.</text>
</comment>
<evidence type="ECO:0000256" key="1">
    <source>
        <dbReference type="SAM" id="MobiDB-lite"/>
    </source>
</evidence>
<protein>
    <submittedName>
        <fullName evidence="2">Uncharacterized protein</fullName>
    </submittedName>
</protein>
<reference evidence="2 3" key="1">
    <citation type="submission" date="2017-02" db="EMBL/GenBank/DDBJ databases">
        <title>Paraburkholderia sophoroidis sp. nov. and Paraburkholderia steynii sp. nov. rhizobial symbionts of the fynbos legume Hypocalyptus sophoroides.</title>
        <authorList>
            <person name="Steenkamp E.T."/>
            <person name="Beukes C.W."/>
            <person name="Van Zyl E."/>
            <person name="Avontuur J."/>
            <person name="Chan W.Y."/>
            <person name="Hassen A."/>
            <person name="Palmer M."/>
            <person name="Mthombeni L."/>
            <person name="Phalane F."/>
            <person name="Sereme K."/>
            <person name="Venter S.N."/>
        </authorList>
    </citation>
    <scope>NUCLEOTIDE SEQUENCE [LARGE SCALE GENOMIC DNA]</scope>
    <source>
        <strain evidence="2 3">HC1.1ba</strain>
    </source>
</reference>
<sequence>MPKKNLRIDDPDLSEARKALMDMMVRLESIALDDTKPDGTVEKVPLLSIVNANFPPGSPMPEPVKLFAMMASIKDDLAAAMIMGGLVLRCWAMANLYIEDHLNTTPDTYRKVVGKTGEIRRDAEWRFQTGETMDEIRKSLAAQYDTSVRVIEDIVPKQPPGRPPRKQARKPRP</sequence>
<keyword evidence="3" id="KW-1185">Reference proteome</keyword>
<feature type="compositionally biased region" description="Basic residues" evidence="1">
    <location>
        <begin position="163"/>
        <end position="173"/>
    </location>
</feature>